<keyword evidence="3" id="KW-1185">Reference proteome</keyword>
<dbReference type="EMBL" id="KV423962">
    <property type="protein sequence ID" value="KZT57552.1"/>
    <property type="molecule type" value="Genomic_DNA"/>
</dbReference>
<sequence>MSSMTVVSPVRYDTNIPPRPARHPPTSPDSFRATPSSSPNIYGWNASDPLPYILAPDSRPASPSSQGRIDKLARQVRDHQVLELYLVCTKLRGPIGEGASRWGINTGVTEKYDEEDLTLPECEEHAAELERQKLERRAVKTAKAHEVDQPSLQQPDDDPQLSSSSRSTTLPVPTLGTPRATSTPAVKRKLTSQSAPSQTKIGFALSKPTVSRTQSKPSRKSSQTTAIVPERTTSRFFLAAFQDIPQTKHSQARSSQPTPFNSQFDVDRSAADLSRVLEEDAFDVDRGGADVVVISSDGD</sequence>
<feature type="region of interest" description="Disordered" evidence="1">
    <location>
        <begin position="137"/>
        <end position="226"/>
    </location>
</feature>
<organism evidence="2 3">
    <name type="scientific">Calocera cornea HHB12733</name>
    <dbReference type="NCBI Taxonomy" id="1353952"/>
    <lineage>
        <taxon>Eukaryota</taxon>
        <taxon>Fungi</taxon>
        <taxon>Dikarya</taxon>
        <taxon>Basidiomycota</taxon>
        <taxon>Agaricomycotina</taxon>
        <taxon>Dacrymycetes</taxon>
        <taxon>Dacrymycetales</taxon>
        <taxon>Dacrymycetaceae</taxon>
        <taxon>Calocera</taxon>
    </lineage>
</organism>
<feature type="region of interest" description="Disordered" evidence="1">
    <location>
        <begin position="1"/>
        <end position="42"/>
    </location>
</feature>
<dbReference type="Proteomes" id="UP000076842">
    <property type="component" value="Unassembled WGS sequence"/>
</dbReference>
<dbReference type="AlphaFoldDB" id="A0A165G3H8"/>
<evidence type="ECO:0000313" key="3">
    <source>
        <dbReference type="Proteomes" id="UP000076842"/>
    </source>
</evidence>
<feature type="compositionally biased region" description="Low complexity" evidence="1">
    <location>
        <begin position="149"/>
        <end position="175"/>
    </location>
</feature>
<dbReference type="OrthoDB" id="3361464at2759"/>
<dbReference type="InParanoid" id="A0A165G3H8"/>
<evidence type="ECO:0000313" key="2">
    <source>
        <dbReference type="EMBL" id="KZT57552.1"/>
    </source>
</evidence>
<protein>
    <submittedName>
        <fullName evidence="2">Uncharacterized protein</fullName>
    </submittedName>
</protein>
<reference evidence="2 3" key="1">
    <citation type="journal article" date="2016" name="Mol. Biol. Evol.">
        <title>Comparative Genomics of Early-Diverging Mushroom-Forming Fungi Provides Insights into the Origins of Lignocellulose Decay Capabilities.</title>
        <authorList>
            <person name="Nagy L.G."/>
            <person name="Riley R."/>
            <person name="Tritt A."/>
            <person name="Adam C."/>
            <person name="Daum C."/>
            <person name="Floudas D."/>
            <person name="Sun H."/>
            <person name="Yadav J.S."/>
            <person name="Pangilinan J."/>
            <person name="Larsson K.H."/>
            <person name="Matsuura K."/>
            <person name="Barry K."/>
            <person name="Labutti K."/>
            <person name="Kuo R."/>
            <person name="Ohm R.A."/>
            <person name="Bhattacharya S.S."/>
            <person name="Shirouzu T."/>
            <person name="Yoshinaga Y."/>
            <person name="Martin F.M."/>
            <person name="Grigoriev I.V."/>
            <person name="Hibbett D.S."/>
        </authorList>
    </citation>
    <scope>NUCLEOTIDE SEQUENCE [LARGE SCALE GENOMIC DNA]</scope>
    <source>
        <strain evidence="2 3">HHB12733</strain>
    </source>
</reference>
<evidence type="ECO:0000256" key="1">
    <source>
        <dbReference type="SAM" id="MobiDB-lite"/>
    </source>
</evidence>
<name>A0A165G3H8_9BASI</name>
<gene>
    <name evidence="2" type="ORF">CALCODRAFT_496078</name>
</gene>
<feature type="compositionally biased region" description="Pro residues" evidence="1">
    <location>
        <begin position="17"/>
        <end position="27"/>
    </location>
</feature>
<feature type="compositionally biased region" description="Polar residues" evidence="1">
    <location>
        <begin position="191"/>
        <end position="200"/>
    </location>
</feature>
<feature type="compositionally biased region" description="Basic and acidic residues" evidence="1">
    <location>
        <begin position="137"/>
        <end position="148"/>
    </location>
</feature>
<accession>A0A165G3H8</accession>
<proteinExistence type="predicted"/>
<feature type="compositionally biased region" description="Polar residues" evidence="1">
    <location>
        <begin position="208"/>
        <end position="226"/>
    </location>
</feature>